<dbReference type="GO" id="GO:0016787">
    <property type="term" value="F:hydrolase activity"/>
    <property type="evidence" value="ECO:0007669"/>
    <property type="project" value="UniProtKB-KW"/>
</dbReference>
<dbReference type="PANTHER" id="PTHR43788">
    <property type="entry name" value="DNA2/NAM7 HELICASE FAMILY MEMBER"/>
    <property type="match status" value="1"/>
</dbReference>
<dbReference type="CDD" id="cd18808">
    <property type="entry name" value="SF1_C_Upf1"/>
    <property type="match status" value="1"/>
</dbReference>
<dbReference type="InterPro" id="IPR041679">
    <property type="entry name" value="DNA2/NAM7-like_C"/>
</dbReference>
<dbReference type="EMBL" id="JBICCN010000119">
    <property type="protein sequence ID" value="KAL3092102.1"/>
    <property type="molecule type" value="Genomic_DNA"/>
</dbReference>
<feature type="region of interest" description="Disordered" evidence="5">
    <location>
        <begin position="1"/>
        <end position="36"/>
    </location>
</feature>
<feature type="compositionally biased region" description="Low complexity" evidence="5">
    <location>
        <begin position="25"/>
        <end position="34"/>
    </location>
</feature>
<evidence type="ECO:0000259" key="6">
    <source>
        <dbReference type="Pfam" id="PF13087"/>
    </source>
</evidence>
<dbReference type="Gene3D" id="3.40.50.300">
    <property type="entry name" value="P-loop containing nucleotide triphosphate hydrolases"/>
    <property type="match status" value="2"/>
</dbReference>
<dbReference type="Proteomes" id="UP001620645">
    <property type="component" value="Unassembled WGS sequence"/>
</dbReference>
<evidence type="ECO:0000256" key="1">
    <source>
        <dbReference type="ARBA" id="ARBA00022741"/>
    </source>
</evidence>
<dbReference type="InterPro" id="IPR050534">
    <property type="entry name" value="Coronavir_polyprotein_1ab"/>
</dbReference>
<feature type="domain" description="DNA2/NAM7 helicase-like C-terminal" evidence="6">
    <location>
        <begin position="816"/>
        <end position="1002"/>
    </location>
</feature>
<dbReference type="SUPFAM" id="SSF52540">
    <property type="entry name" value="P-loop containing nucleoside triphosphate hydrolases"/>
    <property type="match status" value="1"/>
</dbReference>
<dbReference type="InterPro" id="IPR047187">
    <property type="entry name" value="SF1_C_Upf1"/>
</dbReference>
<dbReference type="InterPro" id="IPR027417">
    <property type="entry name" value="P-loop_NTPase"/>
</dbReference>
<proteinExistence type="predicted"/>
<reference evidence="7 8" key="1">
    <citation type="submission" date="2024-10" db="EMBL/GenBank/DDBJ databases">
        <authorList>
            <person name="Kim D."/>
        </authorList>
    </citation>
    <scope>NUCLEOTIDE SEQUENCE [LARGE SCALE GENOMIC DNA]</scope>
    <source>
        <strain evidence="7">Taebaek</strain>
    </source>
</reference>
<name>A0ABD2JNA5_HETSC</name>
<keyword evidence="3" id="KW-0347">Helicase</keyword>
<feature type="region of interest" description="Disordered" evidence="5">
    <location>
        <begin position="1101"/>
        <end position="1157"/>
    </location>
</feature>
<keyword evidence="4" id="KW-0067">ATP-binding</keyword>
<sequence>MRTKNLPSKHSNQVSDQMDDNALTSDASSSSVESPEGTIYASFEALSIDSSKVAASPEGSANVGAEIVIEGTESNENPAGSGYEEVRNEGSSVTFKAKEVALDQVEVDGFANNGFDDEEPEACLPAKDVSKSSLLYLVSQAGDGYVIACKKSPKSRPNWPFFMNIYDKLIESAPGFQRKLEVGDFVAVSSFEWNQKLRYLAEHRQDATQSCKFWFNENSQLLPKQADATEVVQLLYMNIGRKQITGVVYWIKRKVQSIPSSFVHANIACCGLAVSARINRRHLDGINAEDLKLGSLVTVVVANIPQDSLVSMGYILPDASPYKLGTERRAETPEFFGAVASIRPHLLEWPNMNENMTPKVYPCSAELTKEHVVAMEHVVGAALQIEMEREVDMMIEARFEGRARKFDDADCLIVFGSRSKKEVNELAKVWEPESQVKVFKELGEKHFALGVVKDVEVLHAEYEKLELHIVIALNNIQERKNVDIARKVDEFIQGGTVVIHPVSATAVEDRLFCFRCNVPSIIADEDSPRGRIMAVLLGRPALEGIRMEKESVDDPTDSWMEEEGPLHPAILALNSRQRVTARLMLGGGLIQQQAPPGTGKTKVAAAIIKAMMDSNPGFRIVVMACANIPVAKLVQEAEGTCAENDLDRARAIALFSGFARCKYTDQIRDVQRHTLPNKVNSEEFVKQLSPNVQKQVKEYLAHCEKNPRLAPERAIGKVFNSCMAPKIVFSTAAMAANLLHGEGNITDADVLLFDESTQAQWAVVVHLVARMPQLKALLLTGDRHQLGVHLKELPDIFHSGYGLESVILQAEASVGTNYTFLTKMYRSHPFLAKLISYASYELHNEQLIPARSAEERSLITGSGFLMPVQECPVGLINAFSSFRVDPKSDSLTDDHQTEVASFLVQALLEHFGNDFSSRIIVLCMYTYQTSEIERKLKHCGVRALTVDAYQAQECDVIIIVTTRSKYSEMGSGRTDNMHFFEDDQRATVALSRARHAVFIIGDLVSISAGQVWKRFIEMAITRTSVVRAEYVLALLGRTLMRSPTCLFDSAKRESVEDEGFLESWALKHGLRLDRTNAFGQQQSQQPRAPSFQFQNRHFPALQTTGSSDRAGPSGSGGQQRGAPTLAPQYGRGQGRRGPDNQWIHYGGNPKRQKGGRR</sequence>
<evidence type="ECO:0000313" key="8">
    <source>
        <dbReference type="Proteomes" id="UP001620645"/>
    </source>
</evidence>
<evidence type="ECO:0000256" key="5">
    <source>
        <dbReference type="SAM" id="MobiDB-lite"/>
    </source>
</evidence>
<feature type="compositionally biased region" description="Polar residues" evidence="5">
    <location>
        <begin position="1"/>
        <end position="16"/>
    </location>
</feature>
<evidence type="ECO:0000313" key="7">
    <source>
        <dbReference type="EMBL" id="KAL3092102.1"/>
    </source>
</evidence>
<dbReference type="GO" id="GO:0005524">
    <property type="term" value="F:ATP binding"/>
    <property type="evidence" value="ECO:0007669"/>
    <property type="project" value="UniProtKB-KW"/>
</dbReference>
<keyword evidence="1" id="KW-0547">Nucleotide-binding</keyword>
<dbReference type="Pfam" id="PF13087">
    <property type="entry name" value="AAA_12"/>
    <property type="match status" value="1"/>
</dbReference>
<accession>A0ABD2JNA5</accession>
<evidence type="ECO:0000256" key="4">
    <source>
        <dbReference type="ARBA" id="ARBA00022840"/>
    </source>
</evidence>
<evidence type="ECO:0000256" key="3">
    <source>
        <dbReference type="ARBA" id="ARBA00022806"/>
    </source>
</evidence>
<dbReference type="PANTHER" id="PTHR43788:SF16">
    <property type="entry name" value="HELICASE WITH ZINC FINGER 2"/>
    <property type="match status" value="1"/>
</dbReference>
<comment type="caution">
    <text evidence="7">The sequence shown here is derived from an EMBL/GenBank/DDBJ whole genome shotgun (WGS) entry which is preliminary data.</text>
</comment>
<organism evidence="7 8">
    <name type="scientific">Heterodera schachtii</name>
    <name type="common">Sugarbeet cyst nematode worm</name>
    <name type="synonym">Tylenchus schachtii</name>
    <dbReference type="NCBI Taxonomy" id="97005"/>
    <lineage>
        <taxon>Eukaryota</taxon>
        <taxon>Metazoa</taxon>
        <taxon>Ecdysozoa</taxon>
        <taxon>Nematoda</taxon>
        <taxon>Chromadorea</taxon>
        <taxon>Rhabditida</taxon>
        <taxon>Tylenchina</taxon>
        <taxon>Tylenchomorpha</taxon>
        <taxon>Tylenchoidea</taxon>
        <taxon>Heteroderidae</taxon>
        <taxon>Heteroderinae</taxon>
        <taxon>Heterodera</taxon>
    </lineage>
</organism>
<keyword evidence="8" id="KW-1185">Reference proteome</keyword>
<dbReference type="Pfam" id="PF13245">
    <property type="entry name" value="AAA_19"/>
    <property type="match status" value="1"/>
</dbReference>
<gene>
    <name evidence="7" type="ORF">niasHS_004778</name>
</gene>
<evidence type="ECO:0000256" key="2">
    <source>
        <dbReference type="ARBA" id="ARBA00022801"/>
    </source>
</evidence>
<dbReference type="AlphaFoldDB" id="A0ABD2JNA5"/>
<protein>
    <recommendedName>
        <fullName evidence="6">DNA2/NAM7 helicase-like C-terminal domain-containing protein</fullName>
    </recommendedName>
</protein>
<dbReference type="GO" id="GO:0004386">
    <property type="term" value="F:helicase activity"/>
    <property type="evidence" value="ECO:0007669"/>
    <property type="project" value="UniProtKB-KW"/>
</dbReference>
<keyword evidence="2" id="KW-0378">Hydrolase</keyword>